<protein>
    <submittedName>
        <fullName evidence="1">Uncharacterized protein</fullName>
    </submittedName>
</protein>
<gene>
    <name evidence="1" type="ORF">D7D48_06690</name>
</gene>
<reference evidence="1 2" key="1">
    <citation type="submission" date="2018-12" db="EMBL/GenBank/DDBJ databases">
        <authorList>
            <person name="Kim S.-J."/>
            <person name="Jung G.-Y."/>
        </authorList>
    </citation>
    <scope>NUCLEOTIDE SEQUENCE [LARGE SCALE GENOMIC DNA]</scope>
    <source>
        <strain evidence="1 2">03SU3-P</strain>
    </source>
</reference>
<proteinExistence type="predicted"/>
<dbReference type="OrthoDB" id="8452831at2"/>
<dbReference type="RefSeq" id="WP_125230534.1">
    <property type="nucleotide sequence ID" value="NZ_RWJI01000001.1"/>
</dbReference>
<keyword evidence="2" id="KW-1185">Reference proteome</keyword>
<organism evidence="1 2">
    <name type="scientific">Sphingorhabdus wooponensis</name>
    <dbReference type="NCBI Taxonomy" id="940136"/>
    <lineage>
        <taxon>Bacteria</taxon>
        <taxon>Pseudomonadati</taxon>
        <taxon>Pseudomonadota</taxon>
        <taxon>Alphaproteobacteria</taxon>
        <taxon>Sphingomonadales</taxon>
        <taxon>Sphingomonadaceae</taxon>
        <taxon>Sphingorhabdus</taxon>
    </lineage>
</organism>
<dbReference type="EMBL" id="RWJI01000001">
    <property type="protein sequence ID" value="RRQ52518.1"/>
    <property type="molecule type" value="Genomic_DNA"/>
</dbReference>
<evidence type="ECO:0000313" key="2">
    <source>
        <dbReference type="Proteomes" id="UP000268553"/>
    </source>
</evidence>
<dbReference type="Proteomes" id="UP000268553">
    <property type="component" value="Unassembled WGS sequence"/>
</dbReference>
<evidence type="ECO:0000313" key="1">
    <source>
        <dbReference type="EMBL" id="RRQ52518.1"/>
    </source>
</evidence>
<name>A0A426RU76_9SPHN</name>
<sequence>MPAKQFQFDGRLVEITDPADLVFTNSFFEEAYTWIFNQLVPGEYAPQINVDKLHAGALGFDIQKCAAAHGVNVQKPSAKASNRDRLQTQFCVRTVSEKFPAIAGFFNNIITTAPIAIANAEFLLGEQCDGSNFIHLKKIIDRINRKNWTRDQDASEGQSGVSVLGAISETLLNTVMASLIDTVAFFKIGNPKVQSYGDFVVVCLPNNLWISLKSNFARERLLASGYSNDILGAGFFEDASEFTQPVRIRNFQRAGFLAMYCPDVAVNERQLNAGTSTYHEIEQFHLDNNTLMPLNINGKPFIRKLSNLATDIEALISESDVRKRFTVDF</sequence>
<dbReference type="AlphaFoldDB" id="A0A426RU76"/>
<comment type="caution">
    <text evidence="1">The sequence shown here is derived from an EMBL/GenBank/DDBJ whole genome shotgun (WGS) entry which is preliminary data.</text>
</comment>
<accession>A0A426RU76</accession>